<comment type="subunit">
    <text evidence="1">Heterodimer of an alpha and a beta chain.</text>
</comment>
<protein>
    <submittedName>
        <fullName evidence="4">Methylmalonyl-CoA mutase</fullName>
    </submittedName>
</protein>
<keyword evidence="2" id="KW-0413">Isomerase</keyword>
<dbReference type="InterPro" id="IPR016176">
    <property type="entry name" value="Cbl-dep_enz_cat"/>
</dbReference>
<evidence type="ECO:0000313" key="4">
    <source>
        <dbReference type="EMBL" id="MFC7326934.1"/>
    </source>
</evidence>
<organism evidence="4 5">
    <name type="scientific">Marinactinospora rubrisoli</name>
    <dbReference type="NCBI Taxonomy" id="2715399"/>
    <lineage>
        <taxon>Bacteria</taxon>
        <taxon>Bacillati</taxon>
        <taxon>Actinomycetota</taxon>
        <taxon>Actinomycetes</taxon>
        <taxon>Streptosporangiales</taxon>
        <taxon>Nocardiopsidaceae</taxon>
        <taxon>Marinactinospora</taxon>
    </lineage>
</organism>
<dbReference type="Gene3D" id="3.20.20.240">
    <property type="entry name" value="Methylmalonyl-CoA mutase"/>
    <property type="match status" value="1"/>
</dbReference>
<dbReference type="InterPro" id="IPR006098">
    <property type="entry name" value="MMCoA_mutase_a_cat"/>
</dbReference>
<evidence type="ECO:0000256" key="2">
    <source>
        <dbReference type="ARBA" id="ARBA00023235"/>
    </source>
</evidence>
<evidence type="ECO:0000259" key="3">
    <source>
        <dbReference type="Pfam" id="PF01642"/>
    </source>
</evidence>
<comment type="caution">
    <text evidence="4">The sequence shown here is derived from an EMBL/GenBank/DDBJ whole genome shotgun (WGS) entry which is preliminary data.</text>
</comment>
<dbReference type="EMBL" id="JBHTBH010000001">
    <property type="protein sequence ID" value="MFC7326934.1"/>
    <property type="molecule type" value="Genomic_DNA"/>
</dbReference>
<dbReference type="PANTHER" id="PTHR48101:SF1">
    <property type="entry name" value="METHYLMALONYL-COA MUTASE, LARGE SUBUNIT"/>
    <property type="match status" value="1"/>
</dbReference>
<evidence type="ECO:0000313" key="5">
    <source>
        <dbReference type="Proteomes" id="UP001596540"/>
    </source>
</evidence>
<evidence type="ECO:0000256" key="1">
    <source>
        <dbReference type="ARBA" id="ARBA00011870"/>
    </source>
</evidence>
<accession>A0ABW2KC84</accession>
<proteinExistence type="predicted"/>
<sequence>MAEDIEAGRARWQARYDAARKRDADFTTLSGQQVDPVYGPPPGSTVPGFERVGWPGEYPYTRGLHPTGYRGRTWTIRQFAGFGNAVQTNERYKMILASGGGGLSVAFDMPTLMGRDSDDPHSLGEVGHCGVAIDSAADMDVLFDGIPLGETTTSMTISGPAIPIFCMYLVAAERQGADIGALNGTLQTDIFKEYIAQKEWLYPPEPHLRLIGDLMEYCAEHIPAYKPLSVSGYHIREAGATAAQELAFTLADGFGYVELGLSRGMDVNAFAPGLSFFFDAHIDFFEEIAKFRAARRIWARWMRDRFGATSEKAQWLRFHTQTAGVSLTAQQPYNNVVRTAVEALSAVLGGTNSLHTNALDETLALPTEQAAEIALRTQQVIMEETGVTNVADPLGGSWYIEALTDRMEEEAERIFAHILRMGAGRDHAIGPVTSGILAGIESGWFTSEIAESAFRYQQALEKEDKRIVGVNRHTSTVSGELEILRVGHEVEREQRRVLAERRAARDQAAVDAALADLLAATRDPGSGNLIPLILRAARAEATLGEICGTMGEEFGEYTEDPRF</sequence>
<keyword evidence="5" id="KW-1185">Reference proteome</keyword>
<reference evidence="5" key="1">
    <citation type="journal article" date="2019" name="Int. J. Syst. Evol. Microbiol.">
        <title>The Global Catalogue of Microorganisms (GCM) 10K type strain sequencing project: providing services to taxonomists for standard genome sequencing and annotation.</title>
        <authorList>
            <consortium name="The Broad Institute Genomics Platform"/>
            <consortium name="The Broad Institute Genome Sequencing Center for Infectious Disease"/>
            <person name="Wu L."/>
            <person name="Ma J."/>
        </authorList>
    </citation>
    <scope>NUCLEOTIDE SEQUENCE [LARGE SCALE GENOMIC DNA]</scope>
    <source>
        <strain evidence="5">CGMCC 4.7382</strain>
    </source>
</reference>
<feature type="domain" description="Methylmalonyl-CoA mutase alpha/beta chain catalytic" evidence="3">
    <location>
        <begin position="28"/>
        <end position="556"/>
    </location>
</feature>
<dbReference type="RefSeq" id="WP_379868924.1">
    <property type="nucleotide sequence ID" value="NZ_JBHTBH010000001.1"/>
</dbReference>
<dbReference type="PANTHER" id="PTHR48101">
    <property type="entry name" value="METHYLMALONYL-COA MUTASE, MITOCHONDRIAL-RELATED"/>
    <property type="match status" value="1"/>
</dbReference>
<dbReference type="Pfam" id="PF01642">
    <property type="entry name" value="MM_CoA_mutase"/>
    <property type="match status" value="1"/>
</dbReference>
<dbReference type="Proteomes" id="UP001596540">
    <property type="component" value="Unassembled WGS sequence"/>
</dbReference>
<name>A0ABW2KC84_9ACTN</name>
<dbReference type="InterPro" id="IPR006099">
    <property type="entry name" value="MeMalonylCoA_mutase_a/b_cat"/>
</dbReference>
<gene>
    <name evidence="4" type="ORF">ACFQRF_04195</name>
</gene>
<dbReference type="SUPFAM" id="SSF51703">
    <property type="entry name" value="Cobalamin (vitamin B12)-dependent enzymes"/>
    <property type="match status" value="1"/>
</dbReference>
<dbReference type="NCBIfam" id="TIGR00641">
    <property type="entry name" value="acid_CoA_mut_N"/>
    <property type="match status" value="1"/>
</dbReference>